<accession>A0A6J6N3U5</accession>
<dbReference type="EMBL" id="CAEZXB010000024">
    <property type="protein sequence ID" value="CAB4681290.1"/>
    <property type="molecule type" value="Genomic_DNA"/>
</dbReference>
<protein>
    <submittedName>
        <fullName evidence="2">Unannotated protein</fullName>
    </submittedName>
</protein>
<organism evidence="2">
    <name type="scientific">freshwater metagenome</name>
    <dbReference type="NCBI Taxonomy" id="449393"/>
    <lineage>
        <taxon>unclassified sequences</taxon>
        <taxon>metagenomes</taxon>
        <taxon>ecological metagenomes</taxon>
    </lineage>
</organism>
<reference evidence="2" key="1">
    <citation type="submission" date="2020-05" db="EMBL/GenBank/DDBJ databases">
        <authorList>
            <person name="Chiriac C."/>
            <person name="Salcher M."/>
            <person name="Ghai R."/>
            <person name="Kavagutti S V."/>
        </authorList>
    </citation>
    <scope>NUCLEOTIDE SEQUENCE</scope>
</reference>
<feature type="region of interest" description="Disordered" evidence="1">
    <location>
        <begin position="48"/>
        <end position="79"/>
    </location>
</feature>
<feature type="region of interest" description="Disordered" evidence="1">
    <location>
        <begin position="92"/>
        <end position="111"/>
    </location>
</feature>
<feature type="compositionally biased region" description="Basic and acidic residues" evidence="1">
    <location>
        <begin position="61"/>
        <end position="70"/>
    </location>
</feature>
<feature type="compositionally biased region" description="Basic and acidic residues" evidence="1">
    <location>
        <begin position="94"/>
        <end position="111"/>
    </location>
</feature>
<gene>
    <name evidence="2" type="ORF">UFOPK2342_01177</name>
</gene>
<sequence>MATNWPKCAHQAKRKGVGLWIPGPHTPLIGGPRDLLLCSTDAKSNAESEFDVGAGSVSESLGERVTREQEGPAAEWSTLCSSSSPLPMLRKWKRESQNKETHQNQDHDEIRKRNRYTIHLRVLKELKNKRITRSLRDRPTVVAMLKVLWHSSLVSALQ</sequence>
<name>A0A6J6N3U5_9ZZZZ</name>
<proteinExistence type="predicted"/>
<dbReference type="AlphaFoldDB" id="A0A6J6N3U5"/>
<evidence type="ECO:0000313" key="2">
    <source>
        <dbReference type="EMBL" id="CAB4681290.1"/>
    </source>
</evidence>
<evidence type="ECO:0000256" key="1">
    <source>
        <dbReference type="SAM" id="MobiDB-lite"/>
    </source>
</evidence>